<keyword evidence="1" id="KW-1133">Transmembrane helix</keyword>
<dbReference type="AlphaFoldDB" id="A0A840V6H7"/>
<keyword evidence="1" id="KW-0472">Membrane</keyword>
<evidence type="ECO:0000313" key="2">
    <source>
        <dbReference type="EMBL" id="MBB5349510.1"/>
    </source>
</evidence>
<feature type="transmembrane region" description="Helical" evidence="1">
    <location>
        <begin position="50"/>
        <end position="70"/>
    </location>
</feature>
<keyword evidence="3" id="KW-1185">Reference proteome</keyword>
<evidence type="ECO:0000313" key="3">
    <source>
        <dbReference type="Proteomes" id="UP000539642"/>
    </source>
</evidence>
<dbReference type="Proteomes" id="UP000539642">
    <property type="component" value="Unassembled WGS sequence"/>
</dbReference>
<organism evidence="2 3">
    <name type="scientific">Desulfoprunum benzoelyticum</name>
    <dbReference type="NCBI Taxonomy" id="1506996"/>
    <lineage>
        <taxon>Bacteria</taxon>
        <taxon>Pseudomonadati</taxon>
        <taxon>Thermodesulfobacteriota</taxon>
        <taxon>Desulfobulbia</taxon>
        <taxon>Desulfobulbales</taxon>
        <taxon>Desulfobulbaceae</taxon>
        <taxon>Desulfoprunum</taxon>
    </lineage>
</organism>
<proteinExistence type="predicted"/>
<accession>A0A840V6H7</accession>
<evidence type="ECO:0000256" key="1">
    <source>
        <dbReference type="SAM" id="Phobius"/>
    </source>
</evidence>
<reference evidence="2 3" key="1">
    <citation type="submission" date="2020-08" db="EMBL/GenBank/DDBJ databases">
        <title>Genomic Encyclopedia of Type Strains, Phase IV (KMG-IV): sequencing the most valuable type-strain genomes for metagenomic binning, comparative biology and taxonomic classification.</title>
        <authorList>
            <person name="Goeker M."/>
        </authorList>
    </citation>
    <scope>NUCLEOTIDE SEQUENCE [LARGE SCALE GENOMIC DNA]</scope>
    <source>
        <strain evidence="2 3">DSM 28570</strain>
    </source>
</reference>
<dbReference type="EMBL" id="JACHEO010000027">
    <property type="protein sequence ID" value="MBB5349510.1"/>
    <property type="molecule type" value="Genomic_DNA"/>
</dbReference>
<dbReference type="RefSeq" id="WP_183352300.1">
    <property type="nucleotide sequence ID" value="NZ_JACHEO010000027.1"/>
</dbReference>
<sequence length="84" mass="9651">MIVRFIDWLKQWPRTVRVLSLVAAAAIVIWSLAAVDTHHAHTWVEQHIPGFWAIFGFLAASVLIFIAGWLGKCGIQTREDYYDR</sequence>
<protein>
    <submittedName>
        <fullName evidence="2">Uncharacterized protein</fullName>
    </submittedName>
</protein>
<name>A0A840V6H7_9BACT</name>
<keyword evidence="1" id="KW-0812">Transmembrane</keyword>
<gene>
    <name evidence="2" type="ORF">HNQ81_003265</name>
</gene>
<comment type="caution">
    <text evidence="2">The sequence shown here is derived from an EMBL/GenBank/DDBJ whole genome shotgun (WGS) entry which is preliminary data.</text>
</comment>